<feature type="region of interest" description="Disordered" evidence="1">
    <location>
        <begin position="1"/>
        <end position="24"/>
    </location>
</feature>
<name>A0ABV4AWT5_9BURK</name>
<dbReference type="PANTHER" id="PTHR38043">
    <property type="entry name" value="PROTEIN HEMX"/>
    <property type="match status" value="1"/>
</dbReference>
<organism evidence="3 4">
    <name type="scientific">Comamonas sediminis</name>
    <dbReference type="NCBI Taxonomy" id="1783360"/>
    <lineage>
        <taxon>Bacteria</taxon>
        <taxon>Pseudomonadati</taxon>
        <taxon>Pseudomonadota</taxon>
        <taxon>Betaproteobacteria</taxon>
        <taxon>Burkholderiales</taxon>
        <taxon>Comamonadaceae</taxon>
        <taxon>Comamonas</taxon>
    </lineage>
</organism>
<protein>
    <submittedName>
        <fullName evidence="3">Uroporphyrinogen-III C-methyltransferase</fullName>
    </submittedName>
</protein>
<reference evidence="3 4" key="1">
    <citation type="journal article" date="2016" name="Int. J. Syst. Evol. Microbiol.">
        <title>Description of Comamonas sediminis sp. nov., isolated from lagoon sediments.</title>
        <authorList>
            <person name="Subhash Y."/>
            <person name="Bang J.J."/>
            <person name="You T.H."/>
            <person name="Lee S.S."/>
        </authorList>
    </citation>
    <scope>NUCLEOTIDE SEQUENCE [LARGE SCALE GENOMIC DNA]</scope>
    <source>
        <strain evidence="3 4">JCM 31169</strain>
    </source>
</reference>
<dbReference type="Pfam" id="PF04375">
    <property type="entry name" value="HemX"/>
    <property type="match status" value="1"/>
</dbReference>
<dbReference type="RefSeq" id="WP_369458836.1">
    <property type="nucleotide sequence ID" value="NZ_JBGBDC010000001.1"/>
</dbReference>
<feature type="compositionally biased region" description="Low complexity" evidence="1">
    <location>
        <begin position="227"/>
        <end position="248"/>
    </location>
</feature>
<proteinExistence type="predicted"/>
<accession>A0ABV4AWT5</accession>
<comment type="caution">
    <text evidence="3">The sequence shown here is derived from an EMBL/GenBank/DDBJ whole genome shotgun (WGS) entry which is preliminary data.</text>
</comment>
<dbReference type="InterPro" id="IPR007470">
    <property type="entry name" value="HemX"/>
</dbReference>
<evidence type="ECO:0000256" key="2">
    <source>
        <dbReference type="SAM" id="Phobius"/>
    </source>
</evidence>
<sequence>MTLPEHALNPTPSPTTPAPSPVSPAGTRLPQVWVWTSVALGVAAAIAIISAAMLWQRLNNIQQQLALQSADSRSQAVEARTLARQADDVSRDTASRMSVMEARVGEVALQRGQLEELVQSLSRNRDDTMVGDIESAVRFAMQQSQLSGSPDPLVSALKIAQQRVSVSAQPRLAPLQRAIARDLDRIATSKSLDTAGLLARMDDVLRQIDDLPLQNDVLDKNARRSAPARGRTGQPAPAAAATASASANATADDPAAPSWWLSALSTAWGVVHEEARSLVRVRRIDYPDAVLLSPTQAFFVRENLKLRIMNARMALLGRQMNASRNDLAAAADAVHKYFDVSSRRGQQAAQQINQLQQAMQDVEVPRANDTLAALATAAAGR</sequence>
<keyword evidence="2" id="KW-0472">Membrane</keyword>
<dbReference type="EMBL" id="JBGBDC010000001">
    <property type="protein sequence ID" value="MEY2249707.1"/>
    <property type="molecule type" value="Genomic_DNA"/>
</dbReference>
<evidence type="ECO:0000313" key="4">
    <source>
        <dbReference type="Proteomes" id="UP001562178"/>
    </source>
</evidence>
<dbReference type="PANTHER" id="PTHR38043:SF1">
    <property type="entry name" value="PROTEIN HEMX"/>
    <property type="match status" value="1"/>
</dbReference>
<feature type="compositionally biased region" description="Pro residues" evidence="1">
    <location>
        <begin position="11"/>
        <end position="22"/>
    </location>
</feature>
<feature type="region of interest" description="Disordered" evidence="1">
    <location>
        <begin position="219"/>
        <end position="248"/>
    </location>
</feature>
<evidence type="ECO:0000313" key="3">
    <source>
        <dbReference type="EMBL" id="MEY2249707.1"/>
    </source>
</evidence>
<keyword evidence="4" id="KW-1185">Reference proteome</keyword>
<dbReference type="Proteomes" id="UP001562178">
    <property type="component" value="Unassembled WGS sequence"/>
</dbReference>
<keyword evidence="2" id="KW-0812">Transmembrane</keyword>
<gene>
    <name evidence="3" type="ORF">AB7A72_01705</name>
</gene>
<feature type="transmembrane region" description="Helical" evidence="2">
    <location>
        <begin position="32"/>
        <end position="55"/>
    </location>
</feature>
<keyword evidence="2" id="KW-1133">Transmembrane helix</keyword>
<evidence type="ECO:0000256" key="1">
    <source>
        <dbReference type="SAM" id="MobiDB-lite"/>
    </source>
</evidence>